<name>A0ABD1QDX9_9LAMI</name>
<proteinExistence type="predicted"/>
<keyword evidence="2" id="KW-1185">Reference proteome</keyword>
<evidence type="ECO:0000313" key="2">
    <source>
        <dbReference type="Proteomes" id="UP001604336"/>
    </source>
</evidence>
<dbReference type="Proteomes" id="UP001604336">
    <property type="component" value="Unassembled WGS sequence"/>
</dbReference>
<protein>
    <recommendedName>
        <fullName evidence="3">DDE Tnp4 domain-containing protein</fullName>
    </recommendedName>
</protein>
<sequence>MERIEQDIRVWLEYFRATESLVRDYLQRYRVRIRIFLNARNGHIFMLEALQEDPQIAFQEFRMYPPLFINFTHLLRDAFGLSSEPNVDIYEQLLDLGARIIRPKPNYNESPAGHRPCPNKHPHFQGEKATNSKCAGQYVTLISASHSSSLGRLEMHTIAEFWLGTIHNLDINFPLPANGKYYLVDSGFAHMTGYMALYKGANIRYHFQDFRSNTSHGRRSSGMCRWTILDCMPRYPFRKQTAVFVAAITVHNFIRRASQRDNAFRTMMEVEEAAEIDFPDEIEHRRLITMRHKS</sequence>
<comment type="caution">
    <text evidence="1">The sequence shown here is derived from an EMBL/GenBank/DDBJ whole genome shotgun (WGS) entry which is preliminary data.</text>
</comment>
<gene>
    <name evidence="1" type="ORF">Adt_35162</name>
</gene>
<dbReference type="EMBL" id="JBFOLK010000011">
    <property type="protein sequence ID" value="KAL2474426.1"/>
    <property type="molecule type" value="Genomic_DNA"/>
</dbReference>
<organism evidence="1 2">
    <name type="scientific">Abeliophyllum distichum</name>
    <dbReference type="NCBI Taxonomy" id="126358"/>
    <lineage>
        <taxon>Eukaryota</taxon>
        <taxon>Viridiplantae</taxon>
        <taxon>Streptophyta</taxon>
        <taxon>Embryophyta</taxon>
        <taxon>Tracheophyta</taxon>
        <taxon>Spermatophyta</taxon>
        <taxon>Magnoliopsida</taxon>
        <taxon>eudicotyledons</taxon>
        <taxon>Gunneridae</taxon>
        <taxon>Pentapetalae</taxon>
        <taxon>asterids</taxon>
        <taxon>lamiids</taxon>
        <taxon>Lamiales</taxon>
        <taxon>Oleaceae</taxon>
        <taxon>Forsythieae</taxon>
        <taxon>Abeliophyllum</taxon>
    </lineage>
</organism>
<reference evidence="2" key="1">
    <citation type="submission" date="2024-07" db="EMBL/GenBank/DDBJ databases">
        <title>Two chromosome-level genome assemblies of Korean endemic species Abeliophyllum distichum and Forsythia ovata (Oleaceae).</title>
        <authorList>
            <person name="Jang H."/>
        </authorList>
    </citation>
    <scope>NUCLEOTIDE SEQUENCE [LARGE SCALE GENOMIC DNA]</scope>
</reference>
<accession>A0ABD1QDX9</accession>
<evidence type="ECO:0000313" key="1">
    <source>
        <dbReference type="EMBL" id="KAL2474426.1"/>
    </source>
</evidence>
<dbReference type="AlphaFoldDB" id="A0ABD1QDX9"/>
<evidence type="ECO:0008006" key="3">
    <source>
        <dbReference type="Google" id="ProtNLM"/>
    </source>
</evidence>